<evidence type="ECO:0008006" key="4">
    <source>
        <dbReference type="Google" id="ProtNLM"/>
    </source>
</evidence>
<evidence type="ECO:0000313" key="3">
    <source>
        <dbReference type="Proteomes" id="UP001501343"/>
    </source>
</evidence>
<reference evidence="2 3" key="1">
    <citation type="journal article" date="2019" name="Int. J. Syst. Evol. Microbiol.">
        <title>The Global Catalogue of Microorganisms (GCM) 10K type strain sequencing project: providing services to taxonomists for standard genome sequencing and annotation.</title>
        <authorList>
            <consortium name="The Broad Institute Genomics Platform"/>
            <consortium name="The Broad Institute Genome Sequencing Center for Infectious Disease"/>
            <person name="Wu L."/>
            <person name="Ma J."/>
        </authorList>
    </citation>
    <scope>NUCLEOTIDE SEQUENCE [LARGE SCALE GENOMIC DNA]</scope>
    <source>
        <strain evidence="2 3">JCM 14900</strain>
    </source>
</reference>
<dbReference type="RefSeq" id="WP_248150582.1">
    <property type="nucleotide sequence ID" value="NZ_BAAAOF010000003.1"/>
</dbReference>
<feature type="transmembrane region" description="Helical" evidence="1">
    <location>
        <begin position="320"/>
        <end position="341"/>
    </location>
</feature>
<evidence type="ECO:0000313" key="2">
    <source>
        <dbReference type="EMBL" id="GAA1926395.1"/>
    </source>
</evidence>
<keyword evidence="3" id="KW-1185">Reference proteome</keyword>
<protein>
    <recommendedName>
        <fullName evidence="4">Glycosyltransferase RgtA/B/C/D-like domain-containing protein</fullName>
    </recommendedName>
</protein>
<feature type="transmembrane region" description="Helical" evidence="1">
    <location>
        <begin position="218"/>
        <end position="240"/>
    </location>
</feature>
<feature type="transmembrane region" description="Helical" evidence="1">
    <location>
        <begin position="372"/>
        <end position="389"/>
    </location>
</feature>
<organism evidence="2 3">
    <name type="scientific">Microbacterium aoyamense</name>
    <dbReference type="NCBI Taxonomy" id="344166"/>
    <lineage>
        <taxon>Bacteria</taxon>
        <taxon>Bacillati</taxon>
        <taxon>Actinomycetota</taxon>
        <taxon>Actinomycetes</taxon>
        <taxon>Micrococcales</taxon>
        <taxon>Microbacteriaceae</taxon>
        <taxon>Microbacterium</taxon>
    </lineage>
</organism>
<feature type="transmembrane region" description="Helical" evidence="1">
    <location>
        <begin position="38"/>
        <end position="61"/>
    </location>
</feature>
<feature type="transmembrane region" description="Helical" evidence="1">
    <location>
        <begin position="292"/>
        <end position="308"/>
    </location>
</feature>
<dbReference type="InterPro" id="IPR046671">
    <property type="entry name" value="DUF6541"/>
</dbReference>
<feature type="transmembrane region" description="Helical" evidence="1">
    <location>
        <begin position="470"/>
        <end position="488"/>
    </location>
</feature>
<keyword evidence="1" id="KW-0472">Membrane</keyword>
<keyword evidence="1" id="KW-0812">Transmembrane</keyword>
<gene>
    <name evidence="2" type="ORF">GCM10009775_18210</name>
</gene>
<evidence type="ECO:0000256" key="1">
    <source>
        <dbReference type="SAM" id="Phobius"/>
    </source>
</evidence>
<dbReference type="EMBL" id="BAAAOF010000003">
    <property type="protein sequence ID" value="GAA1926395.1"/>
    <property type="molecule type" value="Genomic_DNA"/>
</dbReference>
<feature type="transmembrane region" description="Helical" evidence="1">
    <location>
        <begin position="269"/>
        <end position="286"/>
    </location>
</feature>
<feature type="transmembrane region" description="Helical" evidence="1">
    <location>
        <begin position="394"/>
        <end position="415"/>
    </location>
</feature>
<sequence length="639" mass="67233">MNGEWLIAVPPFLVATAFFVVPGLIVRLAGWSARSLTPYFLVPAVSVAIVAVSSNVAGIVGVSWSPVPVAVVTVIAAVAAWGLRRWVGGEDVPRPSARRIAAAVGGFLLAMVVLLIQLTHLFGAPENISQTFDNIVHLNSIRFALDNADASAVGIGRTSDIGFYPNAWHSFTTLTAQLTGVSVPLAVNATNLAVGAVVWPLSAMALAATLFRERAAALLSSAAISTAFGAFPILLLSFGVLYPNTMGYSIVAAGVAAVILLLRATTPATRVRQGVLLVVIAVGVLLGHPNAFLSLFAFGSFLTAAILLDQSLRAKSRRVWVVNAAVVGVLLVVGALLWAFWRTGSGMSQWAAWQSGAQAFGEALLISPGAKPVTIVTAVLLLVGVVAIARRPRLIVIAIPFAVAGLLFVVASGVPAGTFWRDAITNPWYNDSFRLAALLPIAGIPLATLGAVTIVDAARGLLRRWSVRSSFATAIGAVAAVALFLVGFGPNVTATAEQWRSSYQFSTGWLLSTDESALLSRLDENTPDDALILGNPWTGTSLAYALSERDVVQKHVYVARDEDETFLDLHLRDIDSDPEVCAAVDRIGVTHVLDFGDQAVFASDATALQAGLNNLVPSEHLVLVDSEGPSARLFRIEGC</sequence>
<proteinExistence type="predicted"/>
<name>A0ABN2PMY1_9MICO</name>
<dbReference type="Pfam" id="PF20176">
    <property type="entry name" value="DUF6541"/>
    <property type="match status" value="1"/>
</dbReference>
<accession>A0ABN2PMY1</accession>
<feature type="transmembrane region" description="Helical" evidence="1">
    <location>
        <begin position="6"/>
        <end position="26"/>
    </location>
</feature>
<comment type="caution">
    <text evidence="2">The sequence shown here is derived from an EMBL/GenBank/DDBJ whole genome shotgun (WGS) entry which is preliminary data.</text>
</comment>
<feature type="transmembrane region" description="Helical" evidence="1">
    <location>
        <begin position="67"/>
        <end position="87"/>
    </location>
</feature>
<feature type="transmembrane region" description="Helical" evidence="1">
    <location>
        <begin position="435"/>
        <end position="458"/>
    </location>
</feature>
<keyword evidence="1" id="KW-1133">Transmembrane helix</keyword>
<feature type="transmembrane region" description="Helical" evidence="1">
    <location>
        <begin position="246"/>
        <end position="262"/>
    </location>
</feature>
<feature type="transmembrane region" description="Helical" evidence="1">
    <location>
        <begin position="99"/>
        <end position="122"/>
    </location>
</feature>
<dbReference type="Proteomes" id="UP001501343">
    <property type="component" value="Unassembled WGS sequence"/>
</dbReference>
<feature type="transmembrane region" description="Helical" evidence="1">
    <location>
        <begin position="192"/>
        <end position="211"/>
    </location>
</feature>